<organism evidence="1 2">
    <name type="scientific">Serendipita indica (strain DSM 11827)</name>
    <name type="common">Root endophyte fungus</name>
    <name type="synonym">Piriformospora indica</name>
    <dbReference type="NCBI Taxonomy" id="1109443"/>
    <lineage>
        <taxon>Eukaryota</taxon>
        <taxon>Fungi</taxon>
        <taxon>Dikarya</taxon>
        <taxon>Basidiomycota</taxon>
        <taxon>Agaricomycotina</taxon>
        <taxon>Agaricomycetes</taxon>
        <taxon>Sebacinales</taxon>
        <taxon>Serendipitaceae</taxon>
        <taxon>Serendipita</taxon>
    </lineage>
</organism>
<proteinExistence type="predicted"/>
<dbReference type="AlphaFoldDB" id="G4U129"/>
<accession>G4U129</accession>
<evidence type="ECO:0000313" key="1">
    <source>
        <dbReference type="EMBL" id="CCA77272.1"/>
    </source>
</evidence>
<gene>
    <name evidence="1" type="ORF">PIIN_11250</name>
</gene>
<dbReference type="InParanoid" id="G4U129"/>
<dbReference type="Proteomes" id="UP000007148">
    <property type="component" value="Unassembled WGS sequence"/>
</dbReference>
<keyword evidence="2" id="KW-1185">Reference proteome</keyword>
<dbReference type="HOGENOM" id="CLU_3175603_0_0_1"/>
<evidence type="ECO:0000313" key="2">
    <source>
        <dbReference type="Proteomes" id="UP000007148"/>
    </source>
</evidence>
<reference evidence="1 2" key="1">
    <citation type="journal article" date="2011" name="PLoS Pathog.">
        <title>Endophytic Life Strategies Decoded by Genome and Transcriptome Analyses of the Mutualistic Root Symbiont Piriformospora indica.</title>
        <authorList>
            <person name="Zuccaro A."/>
            <person name="Lahrmann U."/>
            <person name="Guldener U."/>
            <person name="Langen G."/>
            <person name="Pfiffi S."/>
            <person name="Biedenkopf D."/>
            <person name="Wong P."/>
            <person name="Samans B."/>
            <person name="Grimm C."/>
            <person name="Basiewicz M."/>
            <person name="Murat C."/>
            <person name="Martin F."/>
            <person name="Kogel K.H."/>
        </authorList>
    </citation>
    <scope>NUCLEOTIDE SEQUENCE [LARGE SCALE GENOMIC DNA]</scope>
    <source>
        <strain evidence="1 2">DSM 11827</strain>
    </source>
</reference>
<protein>
    <submittedName>
        <fullName evidence="1">Uncharacterized protein</fullName>
    </submittedName>
</protein>
<comment type="caution">
    <text evidence="1">The sequence shown here is derived from an EMBL/GenBank/DDBJ whole genome shotgun (WGS) entry which is preliminary data.</text>
</comment>
<dbReference type="EMBL" id="CAFZ01001432">
    <property type="protein sequence ID" value="CCA77272.1"/>
    <property type="molecule type" value="Genomic_DNA"/>
</dbReference>
<name>G4U129_SERID</name>
<sequence length="47" mass="5485">MRSWNISTSKAPRIGIYHRCYIDPELWLSIGSLLKVLLKLNELDGQR</sequence>